<evidence type="ECO:0000313" key="4">
    <source>
        <dbReference type="EMBL" id="SEM64138.1"/>
    </source>
</evidence>
<organism evidence="4 5">
    <name type="scientific">Phocoenobacter skyensis</name>
    <dbReference type="NCBI Taxonomy" id="97481"/>
    <lineage>
        <taxon>Bacteria</taxon>
        <taxon>Pseudomonadati</taxon>
        <taxon>Pseudomonadota</taxon>
        <taxon>Gammaproteobacteria</taxon>
        <taxon>Pasteurellales</taxon>
        <taxon>Pasteurellaceae</taxon>
        <taxon>Phocoenobacter</taxon>
    </lineage>
</organism>
<evidence type="ECO:0000256" key="1">
    <source>
        <dbReference type="SAM" id="SignalP"/>
    </source>
</evidence>
<evidence type="ECO:0000313" key="2">
    <source>
        <dbReference type="EMBL" id="MDP8086086.1"/>
    </source>
</evidence>
<dbReference type="AlphaFoldDB" id="A0A1H8A2R3"/>
<dbReference type="STRING" id="97481.SAMN05444853_1344"/>
<feature type="signal peptide" evidence="1">
    <location>
        <begin position="1"/>
        <end position="20"/>
    </location>
</feature>
<feature type="chain" id="PRO_5044559064" description="Tetratricopeptide repeat-containing protein" evidence="1">
    <location>
        <begin position="21"/>
        <end position="377"/>
    </location>
</feature>
<evidence type="ECO:0008006" key="7">
    <source>
        <dbReference type="Google" id="ProtNLM"/>
    </source>
</evidence>
<evidence type="ECO:0000313" key="3">
    <source>
        <dbReference type="EMBL" id="MDP8173948.1"/>
    </source>
</evidence>
<reference evidence="2 6" key="3">
    <citation type="journal article" date="2023" name="Front. Microbiol.">
        <title>Phylogeography and host specificity of Pasteurellaceae pathogenic to sea-farmed fish in the north-east Atlantic.</title>
        <authorList>
            <person name="Gulla S."/>
            <person name="Colquhoun D.J."/>
            <person name="Olsen A.B."/>
            <person name="Spilsberg B."/>
            <person name="Lagesen K."/>
            <person name="Aakesson C.P."/>
            <person name="Strom S."/>
            <person name="Manji F."/>
            <person name="Birkbeck T.H."/>
            <person name="Nilsen H.K."/>
        </authorList>
    </citation>
    <scope>NUCLEOTIDE SEQUENCE [LARGE SCALE GENOMIC DNA]</scope>
    <source>
        <strain evidence="2 6">VIO11850</strain>
    </source>
</reference>
<reference evidence="3" key="4">
    <citation type="journal article" date="2023" name="Front. Microbiol.">
        <title>Phylogeography and host specificity of Pasteurellaceae pathogenic to sea-farmed fish in the north-east Atlantic.</title>
        <authorList>
            <person name="Gulla S."/>
            <person name="Colquhoun D.J."/>
            <person name="Olsen A.B."/>
            <person name="Spilsberg B."/>
            <person name="Lagesen K."/>
            <person name="Aakesson C.P."/>
            <person name="Strom S."/>
            <person name="Manji F."/>
            <person name="Birkbeck T.H."/>
            <person name="Nilsen H.K."/>
        </authorList>
    </citation>
    <scope>NUCLEOTIDE SEQUENCE</scope>
    <source>
        <strain evidence="3">98B1</strain>
    </source>
</reference>
<evidence type="ECO:0000313" key="6">
    <source>
        <dbReference type="Proteomes" id="UP001224812"/>
    </source>
</evidence>
<reference evidence="4" key="1">
    <citation type="submission" date="2016-10" db="EMBL/GenBank/DDBJ databases">
        <authorList>
            <person name="de Groot N.N."/>
        </authorList>
    </citation>
    <scope>NUCLEOTIDE SEQUENCE [LARGE SCALE GENOMIC DNA]</scope>
    <source>
        <strain evidence="4">DSM 24204</strain>
    </source>
</reference>
<sequence>MRKQLVSILLVLANIGLLQAKEFSGGGMEPFWDVILKHQNDELYQAVLSYPNETGITEVRGIVERYDHKDYSTYNGQGSDGKPLSIMLIEKPCVTEGKGDTLSHLVIVNQRFDGCGGDVLIDSDEGENDDTENENWQRSQGDFQKAKKLNTRGFRLYKQRKYYQALPLFLQATKADRHYALGYYNFACTASIVAPTLDCSQDESITSAVSLYDVIQALKKAVSLDPVRRERSKTDPDLALVRKSAQYYREVLGYSPNNNAEFTKILRRSVWRQGDDDYPKDGKPARLFFRANNVVEMRRYRGKDEYSGSPDRIISITGHYRVHNGAVTITLNDKSTTGRLTSDSDLYFPDAFRQNVLPSQIFGYLFPIHCPTSGREW</sequence>
<gene>
    <name evidence="2" type="ORF">QJT92_09165</name>
    <name evidence="3" type="ORF">QJU97_00515</name>
    <name evidence="4" type="ORF">SAMN05444853_1344</name>
</gene>
<dbReference type="EMBL" id="JASAVS010000022">
    <property type="protein sequence ID" value="MDP8086086.1"/>
    <property type="molecule type" value="Genomic_DNA"/>
</dbReference>
<dbReference type="Proteomes" id="UP001224812">
    <property type="component" value="Unassembled WGS sequence"/>
</dbReference>
<evidence type="ECO:0000313" key="5">
    <source>
        <dbReference type="Proteomes" id="UP000198883"/>
    </source>
</evidence>
<accession>A0A1H8A2R3</accession>
<dbReference type="RefSeq" id="WP_090923318.1">
    <property type="nucleotide sequence ID" value="NZ_CP016180.1"/>
</dbReference>
<keyword evidence="6" id="KW-1185">Reference proteome</keyword>
<proteinExistence type="predicted"/>
<dbReference type="OrthoDB" id="80091at2"/>
<dbReference type="EMBL" id="JASAYT010000001">
    <property type="protein sequence ID" value="MDP8173948.1"/>
    <property type="molecule type" value="Genomic_DNA"/>
</dbReference>
<dbReference type="InterPro" id="IPR011990">
    <property type="entry name" value="TPR-like_helical_dom_sf"/>
</dbReference>
<keyword evidence="1" id="KW-0732">Signal</keyword>
<protein>
    <recommendedName>
        <fullName evidence="7">Tetratricopeptide repeat-containing protein</fullName>
    </recommendedName>
</protein>
<reference evidence="5" key="2">
    <citation type="submission" date="2016-10" db="EMBL/GenBank/DDBJ databases">
        <authorList>
            <person name="Varghese N."/>
            <person name="Submissions S."/>
        </authorList>
    </citation>
    <scope>NUCLEOTIDE SEQUENCE [LARGE SCALE GENOMIC DNA]</scope>
    <source>
        <strain evidence="5">DSM 24204</strain>
    </source>
</reference>
<dbReference type="EMBL" id="FOBN01000034">
    <property type="protein sequence ID" value="SEM64138.1"/>
    <property type="molecule type" value="Genomic_DNA"/>
</dbReference>
<dbReference type="GeneID" id="83544480"/>
<dbReference type="Proteomes" id="UP000198883">
    <property type="component" value="Unassembled WGS sequence"/>
</dbReference>
<name>A0A1H8A2R3_9PAST</name>
<dbReference type="Proteomes" id="UP001231736">
    <property type="component" value="Unassembled WGS sequence"/>
</dbReference>
<dbReference type="Gene3D" id="1.25.40.10">
    <property type="entry name" value="Tetratricopeptide repeat domain"/>
    <property type="match status" value="1"/>
</dbReference>